<dbReference type="EMBL" id="DVGD01000147">
    <property type="protein sequence ID" value="HIR09698.1"/>
    <property type="molecule type" value="Genomic_DNA"/>
</dbReference>
<dbReference type="InterPro" id="IPR003748">
    <property type="entry name" value="DUF169"/>
</dbReference>
<accession>A0A9D1D7I8</accession>
<dbReference type="Proteomes" id="UP000824258">
    <property type="component" value="Unassembled WGS sequence"/>
</dbReference>
<evidence type="ECO:0000313" key="2">
    <source>
        <dbReference type="Proteomes" id="UP000824258"/>
    </source>
</evidence>
<sequence>MLYRPMMTPAQCSASAHYVAQSARLSLHPQAVALWDDPAPPEAIRPVTSLGTPIALCQGLALVKREGKTVYMERTDHSCWNPMVWLGLGEITPGSPAFFAIRDRLGIRDPEKAAELLRSFPVLPVHQGILMGPAETCSFRPDVILFPCDNNFQLRFFLMAIKHETGALLQTTLDPIDSCMHTIAEPILTGDYGIAIPDPGDQERALSGSNETILAVPISRLEELERGCRYWRERGAGYEDFHPQMQLAFSQPPFYQALFQFWNVR</sequence>
<organism evidence="1 2">
    <name type="scientific">Candidatus Avoscillospira stercoripullorum</name>
    <dbReference type="NCBI Taxonomy" id="2840709"/>
    <lineage>
        <taxon>Bacteria</taxon>
        <taxon>Bacillati</taxon>
        <taxon>Bacillota</taxon>
        <taxon>Clostridia</taxon>
        <taxon>Eubacteriales</taxon>
        <taxon>Oscillospiraceae</taxon>
        <taxon>Oscillospiraceae incertae sedis</taxon>
        <taxon>Candidatus Avoscillospira</taxon>
    </lineage>
</organism>
<dbReference type="PANTHER" id="PTHR37954:SF3">
    <property type="entry name" value="DUF169 DOMAIN-CONTAINING PROTEIN"/>
    <property type="match status" value="1"/>
</dbReference>
<proteinExistence type="predicted"/>
<protein>
    <submittedName>
        <fullName evidence="1">DUF169 domain-containing protein</fullName>
    </submittedName>
</protein>
<dbReference type="PANTHER" id="PTHR37954">
    <property type="entry name" value="BLL4979 PROTEIN"/>
    <property type="match status" value="1"/>
</dbReference>
<evidence type="ECO:0000313" key="1">
    <source>
        <dbReference type="EMBL" id="HIR09698.1"/>
    </source>
</evidence>
<gene>
    <name evidence="1" type="ORF">IAA70_04770</name>
</gene>
<dbReference type="Pfam" id="PF02596">
    <property type="entry name" value="DUF169"/>
    <property type="match status" value="1"/>
</dbReference>
<dbReference type="AlphaFoldDB" id="A0A9D1D7I8"/>
<name>A0A9D1D7I8_9FIRM</name>
<reference evidence="1" key="2">
    <citation type="journal article" date="2021" name="PeerJ">
        <title>Extensive microbial diversity within the chicken gut microbiome revealed by metagenomics and culture.</title>
        <authorList>
            <person name="Gilroy R."/>
            <person name="Ravi A."/>
            <person name="Getino M."/>
            <person name="Pursley I."/>
            <person name="Horton D.L."/>
            <person name="Alikhan N.F."/>
            <person name="Baker D."/>
            <person name="Gharbi K."/>
            <person name="Hall N."/>
            <person name="Watson M."/>
            <person name="Adriaenssens E.M."/>
            <person name="Foster-Nyarko E."/>
            <person name="Jarju S."/>
            <person name="Secka A."/>
            <person name="Antonio M."/>
            <person name="Oren A."/>
            <person name="Chaudhuri R.R."/>
            <person name="La Ragione R."/>
            <person name="Hildebrand F."/>
            <person name="Pallen M.J."/>
        </authorList>
    </citation>
    <scope>NUCLEOTIDE SEQUENCE</scope>
    <source>
        <strain evidence="1">ChiHjej9B8-7071</strain>
    </source>
</reference>
<reference evidence="1" key="1">
    <citation type="submission" date="2020-10" db="EMBL/GenBank/DDBJ databases">
        <authorList>
            <person name="Gilroy R."/>
        </authorList>
    </citation>
    <scope>NUCLEOTIDE SEQUENCE</scope>
    <source>
        <strain evidence="1">ChiHjej9B8-7071</strain>
    </source>
</reference>
<comment type="caution">
    <text evidence="1">The sequence shown here is derived from an EMBL/GenBank/DDBJ whole genome shotgun (WGS) entry which is preliminary data.</text>
</comment>